<dbReference type="Pfam" id="PF04055">
    <property type="entry name" value="Radical_SAM"/>
    <property type="match status" value="1"/>
</dbReference>
<dbReference type="Proteomes" id="UP000070224">
    <property type="component" value="Unassembled WGS sequence"/>
</dbReference>
<dbReference type="GO" id="GO:0051539">
    <property type="term" value="F:4 iron, 4 sulfur cluster binding"/>
    <property type="evidence" value="ECO:0007669"/>
    <property type="project" value="UniProtKB-KW"/>
</dbReference>
<feature type="domain" description="Radical SAM core" evidence="7">
    <location>
        <begin position="22"/>
        <end position="265"/>
    </location>
</feature>
<evidence type="ECO:0000256" key="1">
    <source>
        <dbReference type="ARBA" id="ARBA00001966"/>
    </source>
</evidence>
<dbReference type="SFLD" id="SFLDG01086">
    <property type="entry name" value="elongater_protein-like"/>
    <property type="match status" value="1"/>
</dbReference>
<dbReference type="PANTHER" id="PTHR11135">
    <property type="entry name" value="HISTONE ACETYLTRANSFERASE-RELATED"/>
    <property type="match status" value="1"/>
</dbReference>
<gene>
    <name evidence="8" type="ORF">HMPREF3185_00691</name>
</gene>
<keyword evidence="2" id="KW-0004">4Fe-4S</keyword>
<dbReference type="AlphaFoldDB" id="A0A134BAT4"/>
<keyword evidence="5" id="KW-0408">Iron</keyword>
<dbReference type="InterPro" id="IPR005911">
    <property type="entry name" value="YhcC-like"/>
</dbReference>
<comment type="caution">
    <text evidence="8">The sequence shown here is derived from an EMBL/GenBank/DDBJ whole genome shotgun (WGS) entry which is preliminary data.</text>
</comment>
<evidence type="ECO:0000256" key="6">
    <source>
        <dbReference type="ARBA" id="ARBA00023014"/>
    </source>
</evidence>
<dbReference type="Gene3D" id="3.20.20.70">
    <property type="entry name" value="Aldolase class I"/>
    <property type="match status" value="1"/>
</dbReference>
<comment type="cofactor">
    <cofactor evidence="1">
        <name>[4Fe-4S] cluster</name>
        <dbReference type="ChEBI" id="CHEBI:49883"/>
    </cofactor>
</comment>
<keyword evidence="3" id="KW-0949">S-adenosyl-L-methionine</keyword>
<dbReference type="InterPro" id="IPR039661">
    <property type="entry name" value="ELP3"/>
</dbReference>
<dbReference type="Pfam" id="PF16199">
    <property type="entry name" value="Radical_SAM_C"/>
    <property type="match status" value="1"/>
</dbReference>
<dbReference type="GO" id="GO:0046872">
    <property type="term" value="F:metal ion binding"/>
    <property type="evidence" value="ECO:0007669"/>
    <property type="project" value="UniProtKB-KW"/>
</dbReference>
<evidence type="ECO:0000259" key="7">
    <source>
        <dbReference type="PROSITE" id="PS51918"/>
    </source>
</evidence>
<dbReference type="SMART" id="SM00729">
    <property type="entry name" value="Elp3"/>
    <property type="match status" value="1"/>
</dbReference>
<dbReference type="OrthoDB" id="9801689at2"/>
<name>A0A134BAT4_9PORP</name>
<dbReference type="InterPro" id="IPR058240">
    <property type="entry name" value="rSAM_sf"/>
</dbReference>
<evidence type="ECO:0000256" key="5">
    <source>
        <dbReference type="ARBA" id="ARBA00023004"/>
    </source>
</evidence>
<keyword evidence="6" id="KW-0411">Iron-sulfur</keyword>
<dbReference type="InterPro" id="IPR006638">
    <property type="entry name" value="Elp3/MiaA/NifB-like_rSAM"/>
</dbReference>
<evidence type="ECO:0000256" key="2">
    <source>
        <dbReference type="ARBA" id="ARBA00022485"/>
    </source>
</evidence>
<keyword evidence="4" id="KW-0479">Metal-binding</keyword>
<dbReference type="InterPro" id="IPR013785">
    <property type="entry name" value="Aldolase_TIM"/>
</dbReference>
<dbReference type="SFLD" id="SFLDG01091">
    <property type="entry name" value="uncharacterized_CHP01210-like"/>
    <property type="match status" value="1"/>
</dbReference>
<dbReference type="PANTHER" id="PTHR11135:SF1">
    <property type="entry name" value="PROTEIN YHCC"/>
    <property type="match status" value="1"/>
</dbReference>
<dbReference type="STRING" id="322095.HMPREF3185_00691"/>
<dbReference type="RefSeq" id="WP_060935130.1">
    <property type="nucleotide sequence ID" value="NZ_KQ960432.1"/>
</dbReference>
<dbReference type="InterPro" id="IPR032432">
    <property type="entry name" value="Radical_SAM_C"/>
</dbReference>
<keyword evidence="9" id="KW-1185">Reference proteome</keyword>
<evidence type="ECO:0000313" key="8">
    <source>
        <dbReference type="EMBL" id="KXB77034.1"/>
    </source>
</evidence>
<sequence length="309" mass="35169">MTPSAIPALPYVDFATFLQRHFPGQKVQKITLTAGFSCPTRDGSMGKGGCTYCNNKSFSPNYATKLKSITEQINEGIAFFRGKYPEMKYLAYFQSYTNTYGEVEDCIAKYEEALRHEDVVGLIIGTRPDCMPQPLLNYLEQLSKRTFLLVEYGVESTCDRSLERIQRGHSYQTSVETIERTHAAGILVGAHLILGLPGESREEMLQHADRLSQLPITTLKIHQLQIIRGTIMAGEYQRDPSDFHLFTEEEYIDLIVDFVRRLRPDIVLERFVSQSPSALLLAPRWGWKNHEFTAKIRKALTATPQDSHK</sequence>
<dbReference type="PATRIC" id="fig|322095.3.peg.683"/>
<reference evidence="9" key="1">
    <citation type="submission" date="2016-01" db="EMBL/GenBank/DDBJ databases">
        <authorList>
            <person name="Mitreva M."/>
            <person name="Pepin K.H."/>
            <person name="Mihindukulasuriya K.A."/>
            <person name="Fulton R."/>
            <person name="Fronick C."/>
            <person name="O'Laughlin M."/>
            <person name="Miner T."/>
            <person name="Herter B."/>
            <person name="Rosa B.A."/>
            <person name="Cordes M."/>
            <person name="Tomlinson C."/>
            <person name="Wollam A."/>
            <person name="Palsikar V.B."/>
            <person name="Mardis E.R."/>
            <person name="Wilson R.K."/>
        </authorList>
    </citation>
    <scope>NUCLEOTIDE SEQUENCE [LARGE SCALE GENOMIC DNA]</scope>
    <source>
        <strain evidence="9">KA00683</strain>
    </source>
</reference>
<organism evidence="8 9">
    <name type="scientific">Porphyromonas somerae</name>
    <dbReference type="NCBI Taxonomy" id="322095"/>
    <lineage>
        <taxon>Bacteria</taxon>
        <taxon>Pseudomonadati</taxon>
        <taxon>Bacteroidota</taxon>
        <taxon>Bacteroidia</taxon>
        <taxon>Bacteroidales</taxon>
        <taxon>Porphyromonadaceae</taxon>
        <taxon>Porphyromonas</taxon>
    </lineage>
</organism>
<evidence type="ECO:0000313" key="9">
    <source>
        <dbReference type="Proteomes" id="UP000070224"/>
    </source>
</evidence>
<dbReference type="EMBL" id="LSDK01000050">
    <property type="protein sequence ID" value="KXB77034.1"/>
    <property type="molecule type" value="Genomic_DNA"/>
</dbReference>
<dbReference type="SFLD" id="SFLDS00029">
    <property type="entry name" value="Radical_SAM"/>
    <property type="match status" value="1"/>
</dbReference>
<evidence type="ECO:0000256" key="3">
    <source>
        <dbReference type="ARBA" id="ARBA00022691"/>
    </source>
</evidence>
<evidence type="ECO:0000256" key="4">
    <source>
        <dbReference type="ARBA" id="ARBA00022723"/>
    </source>
</evidence>
<dbReference type="GO" id="GO:0003824">
    <property type="term" value="F:catalytic activity"/>
    <property type="evidence" value="ECO:0007669"/>
    <property type="project" value="InterPro"/>
</dbReference>
<dbReference type="NCBIfam" id="TIGR01212">
    <property type="entry name" value="TIGR01212 family radical SAM protein"/>
    <property type="match status" value="1"/>
</dbReference>
<protein>
    <submittedName>
        <fullName evidence="8">Radical SAM protein family</fullName>
    </submittedName>
</protein>
<dbReference type="SUPFAM" id="SSF102114">
    <property type="entry name" value="Radical SAM enzymes"/>
    <property type="match status" value="1"/>
</dbReference>
<dbReference type="InterPro" id="IPR007197">
    <property type="entry name" value="rSAM"/>
</dbReference>
<accession>A0A134BAT4</accession>
<proteinExistence type="predicted"/>
<dbReference type="PROSITE" id="PS51918">
    <property type="entry name" value="RADICAL_SAM"/>
    <property type="match status" value="1"/>
</dbReference>
<dbReference type="CDD" id="cd01335">
    <property type="entry name" value="Radical_SAM"/>
    <property type="match status" value="1"/>
</dbReference>